<organism evidence="4 5">
    <name type="scientific">Candidatus Enterococcus lowellii</name>
    <dbReference type="NCBI Taxonomy" id="2230877"/>
    <lineage>
        <taxon>Bacteria</taxon>
        <taxon>Bacillati</taxon>
        <taxon>Bacillota</taxon>
        <taxon>Bacilli</taxon>
        <taxon>Lactobacillales</taxon>
        <taxon>Enterococcaceae</taxon>
        <taxon>Enterococcus</taxon>
    </lineage>
</organism>
<keyword evidence="2" id="KW-0233">DNA recombination</keyword>
<reference evidence="4 5" key="2">
    <citation type="submission" date="2024-03" db="EMBL/GenBank/DDBJ databases">
        <title>The Genome Sequence of Enterococcus sp. DIV2402.</title>
        <authorList>
            <consortium name="The Broad Institute Genomics Platform"/>
            <consortium name="The Broad Institute Microbial Omics Core"/>
            <consortium name="The Broad Institute Genomic Center for Infectious Diseases"/>
            <person name="Earl A."/>
            <person name="Manson A."/>
            <person name="Gilmore M."/>
            <person name="Schwartman J."/>
            <person name="Shea T."/>
            <person name="Abouelleil A."/>
            <person name="Cao P."/>
            <person name="Chapman S."/>
            <person name="Cusick C."/>
            <person name="Young S."/>
            <person name="Neafsey D."/>
            <person name="Nusbaum C."/>
            <person name="Birren B."/>
        </authorList>
    </citation>
    <scope>NUCLEOTIDE SEQUENCE [LARGE SCALE GENOMIC DNA]</scope>
    <source>
        <strain evidence="4 5">DIV2402</strain>
    </source>
</reference>
<dbReference type="PANTHER" id="PTHR30461">
    <property type="entry name" value="DNA-INVERTASE FROM LAMBDOID PROPHAGE"/>
    <property type="match status" value="1"/>
</dbReference>
<dbReference type="SMART" id="SM00857">
    <property type="entry name" value="Resolvase"/>
    <property type="match status" value="1"/>
</dbReference>
<proteinExistence type="predicted"/>
<dbReference type="InterPro" id="IPR050639">
    <property type="entry name" value="SSR_resolvase"/>
</dbReference>
<protein>
    <recommendedName>
        <fullName evidence="3">Resolvase/invertase-type recombinase catalytic domain-containing protein</fullName>
    </recommendedName>
</protein>
<evidence type="ECO:0000313" key="4">
    <source>
        <dbReference type="EMBL" id="WYJ76071.1"/>
    </source>
</evidence>
<gene>
    <name evidence="4" type="ORF">DOK78_000688</name>
</gene>
<keyword evidence="1" id="KW-0238">DNA-binding</keyword>
<feature type="domain" description="Resolvase/invertase-type recombinase catalytic" evidence="3">
    <location>
        <begin position="2"/>
        <end position="133"/>
    </location>
</feature>
<keyword evidence="5" id="KW-1185">Reference proteome</keyword>
<dbReference type="PANTHER" id="PTHR30461:SF2">
    <property type="entry name" value="SERINE RECOMBINASE PINE-RELATED"/>
    <property type="match status" value="1"/>
</dbReference>
<dbReference type="SUPFAM" id="SSF53041">
    <property type="entry name" value="Resolvase-like"/>
    <property type="match status" value="1"/>
</dbReference>
<reference evidence="4 5" key="1">
    <citation type="submission" date="2021-03" db="EMBL/GenBank/DDBJ databases">
        <authorList>
            <person name="Gilmore M.S."/>
            <person name="Schwartzman J."/>
            <person name="Van Tyne D."/>
            <person name="Martin M."/>
            <person name="Earl A.M."/>
            <person name="Manson A.L."/>
            <person name="Straub T."/>
            <person name="Salamzade R."/>
            <person name="Saavedra J."/>
            <person name="Lebreton F."/>
            <person name="Prichula J."/>
            <person name="Schaufler K."/>
            <person name="Gaca A."/>
            <person name="Sgardioli B."/>
            <person name="Wagenaar J."/>
            <person name="Strong T."/>
        </authorList>
    </citation>
    <scope>NUCLEOTIDE SEQUENCE [LARGE SCALE GENOMIC DNA]</scope>
    <source>
        <strain evidence="4 5">DIV2402</strain>
    </source>
</reference>
<evidence type="ECO:0000259" key="3">
    <source>
        <dbReference type="PROSITE" id="PS51736"/>
    </source>
</evidence>
<dbReference type="CDD" id="cd03768">
    <property type="entry name" value="SR_ResInv"/>
    <property type="match status" value="1"/>
</dbReference>
<accession>A0ABZ2SNV6</accession>
<dbReference type="PROSITE" id="PS51736">
    <property type="entry name" value="RECOMBINASES_3"/>
    <property type="match status" value="1"/>
</dbReference>
<sequence>MKIFGYIRTTITDEDPQPQMTSLQEFGCSEIFHEDYLNSESISLDEILDQMEPGDALVVDQLYRLGKSTRQLADLMLRFQTNHFDLVCLTDTIDTRDSSGKLYFQWMNQMASMERALLKERTLLGLSRAREKGKIGGRPKIDAETVHKIRFLFFEKKESIQTIATTCQVSIGTCYKYIHLSESEIATLLQK</sequence>
<dbReference type="EMBL" id="CP147251">
    <property type="protein sequence ID" value="WYJ76071.1"/>
    <property type="molecule type" value="Genomic_DNA"/>
</dbReference>
<evidence type="ECO:0000256" key="2">
    <source>
        <dbReference type="ARBA" id="ARBA00023172"/>
    </source>
</evidence>
<dbReference type="InterPro" id="IPR036162">
    <property type="entry name" value="Resolvase-like_N_sf"/>
</dbReference>
<dbReference type="Pfam" id="PF00239">
    <property type="entry name" value="Resolvase"/>
    <property type="match status" value="1"/>
</dbReference>
<dbReference type="Proteomes" id="UP000664701">
    <property type="component" value="Chromosome"/>
</dbReference>
<dbReference type="Gene3D" id="3.40.50.1390">
    <property type="entry name" value="Resolvase, N-terminal catalytic domain"/>
    <property type="match status" value="1"/>
</dbReference>
<dbReference type="InterPro" id="IPR006119">
    <property type="entry name" value="Resolv_N"/>
</dbReference>
<evidence type="ECO:0000313" key="5">
    <source>
        <dbReference type="Proteomes" id="UP000664701"/>
    </source>
</evidence>
<dbReference type="RefSeq" id="WP_207942224.1">
    <property type="nucleotide sequence ID" value="NZ_CP147251.1"/>
</dbReference>
<name>A0ABZ2SNV6_9ENTE</name>
<evidence type="ECO:0000256" key="1">
    <source>
        <dbReference type="ARBA" id="ARBA00023125"/>
    </source>
</evidence>